<accession>A0A922N468</accession>
<gene>
    <name evidence="2" type="ORF">Ptr86124_012316</name>
</gene>
<evidence type="ECO:0000313" key="3">
    <source>
        <dbReference type="Proteomes" id="UP000249757"/>
    </source>
</evidence>
<dbReference type="Proteomes" id="UP000249757">
    <property type="component" value="Unassembled WGS sequence"/>
</dbReference>
<feature type="region of interest" description="Disordered" evidence="1">
    <location>
        <begin position="191"/>
        <end position="221"/>
    </location>
</feature>
<dbReference type="EMBL" id="NRDI02000024">
    <property type="protein sequence ID" value="KAI1508687.1"/>
    <property type="molecule type" value="Genomic_DNA"/>
</dbReference>
<organism evidence="2 3">
    <name type="scientific">Pyrenophora tritici-repentis</name>
    <dbReference type="NCBI Taxonomy" id="45151"/>
    <lineage>
        <taxon>Eukaryota</taxon>
        <taxon>Fungi</taxon>
        <taxon>Dikarya</taxon>
        <taxon>Ascomycota</taxon>
        <taxon>Pezizomycotina</taxon>
        <taxon>Dothideomycetes</taxon>
        <taxon>Pleosporomycetidae</taxon>
        <taxon>Pleosporales</taxon>
        <taxon>Pleosporineae</taxon>
        <taxon>Pleosporaceae</taxon>
        <taxon>Pyrenophora</taxon>
    </lineage>
</organism>
<feature type="compositionally biased region" description="Acidic residues" evidence="1">
    <location>
        <begin position="263"/>
        <end position="292"/>
    </location>
</feature>
<evidence type="ECO:0000313" key="2">
    <source>
        <dbReference type="EMBL" id="KAI1508687.1"/>
    </source>
</evidence>
<name>A0A922N468_9PLEO</name>
<evidence type="ECO:0000256" key="1">
    <source>
        <dbReference type="SAM" id="MobiDB-lite"/>
    </source>
</evidence>
<feature type="region of interest" description="Disordered" evidence="1">
    <location>
        <begin position="259"/>
        <end position="305"/>
    </location>
</feature>
<keyword evidence="3" id="KW-1185">Reference proteome</keyword>
<dbReference type="OrthoDB" id="5329317at2759"/>
<reference evidence="3" key="1">
    <citation type="journal article" date="2022" name="Microb. Genom.">
        <title>A global pangenome for the wheat fungal pathogen Pyrenophora tritici-repentis and prediction of effector protein structural homology.</title>
        <authorList>
            <person name="Moolhuijzen P.M."/>
            <person name="See P.T."/>
            <person name="Shi G."/>
            <person name="Powell H.R."/>
            <person name="Cockram J."/>
            <person name="Jorgensen L.N."/>
            <person name="Benslimane H."/>
            <person name="Strelkov S.E."/>
            <person name="Turner J."/>
            <person name="Liu Z."/>
            <person name="Moffat C.S."/>
        </authorList>
    </citation>
    <scope>NUCLEOTIDE SEQUENCE [LARGE SCALE GENOMIC DNA]</scope>
</reference>
<comment type="caution">
    <text evidence="2">The sequence shown here is derived from an EMBL/GenBank/DDBJ whole genome shotgun (WGS) entry which is preliminary data.</text>
</comment>
<protein>
    <submittedName>
        <fullName evidence="2">Uncharacterized protein</fullName>
    </submittedName>
</protein>
<sequence>MNQNFKGEPDRDDIRMLENLRNQLVPMIKKMDRLQGEMEFKLNRGEVVDWPQIHRITTVVTSYLTSIHQHISGGYRHQSKLVTQKHRIPSKDAKGNIVLDASGKEVLVDRDIRRRIATTQALPTNTSRFEALHPFPNPLFPMNAGGGMAAGMAGTLLRKRLEPMEEGWVEERIRKASEWVYVPEEWGIEPKKPDAAAIKQTEDEDEDEVPESERLDSEAIPTTRVKDALSADDIKKLWQHAHQEVFDMKYLRQLYPKSYPAEDAQDLNEEEEEEEEGDEDEEEDDEEFEDVMDTSGGQEAVTEDIAKPKVVKKKVVSGKLPVHQPVEGVPVLSMGYVYGFAESGEK</sequence>
<dbReference type="AlphaFoldDB" id="A0A922N468"/>
<proteinExistence type="predicted"/>